<feature type="transmembrane region" description="Helical" evidence="6">
    <location>
        <begin position="7"/>
        <end position="26"/>
    </location>
</feature>
<evidence type="ECO:0000256" key="4">
    <source>
        <dbReference type="PIRSR" id="PIRSR637359-2"/>
    </source>
</evidence>
<dbReference type="FunFam" id="3.40.50.300:FF:002997">
    <property type="entry name" value="Sulfotransferase"/>
    <property type="match status" value="1"/>
</dbReference>
<keyword evidence="6" id="KW-1133">Transmembrane helix</keyword>
<dbReference type="AlphaFoldDB" id="A0AAD9NSI7"/>
<feature type="binding site" evidence="4">
    <location>
        <begin position="54"/>
        <end position="58"/>
    </location>
    <ligand>
        <name>3'-phosphoadenylyl sulfate</name>
        <dbReference type="ChEBI" id="CHEBI:58339"/>
    </ligand>
</feature>
<dbReference type="GO" id="GO:0008467">
    <property type="term" value="F:[heparan sulfate]-glucosamine 3-sulfotransferase activity"/>
    <property type="evidence" value="ECO:0007669"/>
    <property type="project" value="TreeGrafter"/>
</dbReference>
<feature type="binding site" evidence="4">
    <location>
        <position position="138"/>
    </location>
    <ligand>
        <name>3'-phosphoadenylyl sulfate</name>
        <dbReference type="ChEBI" id="CHEBI:58339"/>
    </ligand>
</feature>
<evidence type="ECO:0000256" key="1">
    <source>
        <dbReference type="ARBA" id="ARBA00022679"/>
    </source>
</evidence>
<dbReference type="Pfam" id="PF00685">
    <property type="entry name" value="Sulfotransfer_1"/>
    <property type="match status" value="1"/>
</dbReference>
<feature type="disulfide bond" evidence="5">
    <location>
        <begin position="249"/>
        <end position="258"/>
    </location>
</feature>
<feature type="binding site" evidence="4">
    <location>
        <position position="146"/>
    </location>
    <ligand>
        <name>3'-phosphoadenylyl sulfate</name>
        <dbReference type="ChEBI" id="CHEBI:58339"/>
    </ligand>
</feature>
<keyword evidence="5" id="KW-1015">Disulfide bond</keyword>
<dbReference type="InterPro" id="IPR000863">
    <property type="entry name" value="Sulfotransferase_dom"/>
</dbReference>
<comment type="caution">
    <text evidence="8">The sequence shown here is derived from an EMBL/GenBank/DDBJ whole genome shotgun (WGS) entry which is preliminary data.</text>
</comment>
<protein>
    <recommendedName>
        <fullName evidence="7">Sulfotransferase domain-containing protein</fullName>
    </recommendedName>
</protein>
<feature type="binding site" evidence="4">
    <location>
        <begin position="263"/>
        <end position="267"/>
    </location>
    <ligand>
        <name>3'-phosphoadenylyl sulfate</name>
        <dbReference type="ChEBI" id="CHEBI:58339"/>
    </ligand>
</feature>
<dbReference type="InterPro" id="IPR027417">
    <property type="entry name" value="P-loop_NTPase"/>
</dbReference>
<evidence type="ECO:0000256" key="5">
    <source>
        <dbReference type="PIRSR" id="PIRSR637359-3"/>
    </source>
</evidence>
<keyword evidence="9" id="KW-1185">Reference proteome</keyword>
<name>A0AAD9NSI7_RIDPI</name>
<sequence length="300" mass="35281">MFSHTRFVYLFIGSVVVVVILMLYGADVSCWYSTASTRNYKQRLPQCIIIGVRKCGTRALLEFLGVHPDVTIAQDEIHFFNQDDLYYGYGIEWYRQRMPYTYDGQVTMEKTPAYFTTREVPERIHSMDPGVRLLVIVRDPVSRLVSDYAQTLANKLARNKTCPSFESMVFESGSGRVKSYFKPVWTGLYHQHLQRWLAFFSRNQIHIVAGEQLIRDPYQELVKVERFLNLTHRFTTDQFYFNRTRGFYCMRNLTSGHCLGSSKGRKHPHVDNTLLMKLRDFYRPSNRAFFNITGMTFDWD</sequence>
<evidence type="ECO:0000256" key="6">
    <source>
        <dbReference type="SAM" id="Phobius"/>
    </source>
</evidence>
<keyword evidence="2" id="KW-0325">Glycoprotein</keyword>
<feature type="domain" description="Sulfotransferase" evidence="7">
    <location>
        <begin position="45"/>
        <end position="283"/>
    </location>
</feature>
<dbReference type="PANTHER" id="PTHR10605">
    <property type="entry name" value="HEPARAN SULFATE SULFOTRANSFERASE"/>
    <property type="match status" value="1"/>
</dbReference>
<dbReference type="SUPFAM" id="SSF52540">
    <property type="entry name" value="P-loop containing nucleoside triphosphate hydrolases"/>
    <property type="match status" value="1"/>
</dbReference>
<organism evidence="8 9">
    <name type="scientific">Ridgeia piscesae</name>
    <name type="common">Tubeworm</name>
    <dbReference type="NCBI Taxonomy" id="27915"/>
    <lineage>
        <taxon>Eukaryota</taxon>
        <taxon>Metazoa</taxon>
        <taxon>Spiralia</taxon>
        <taxon>Lophotrochozoa</taxon>
        <taxon>Annelida</taxon>
        <taxon>Polychaeta</taxon>
        <taxon>Sedentaria</taxon>
        <taxon>Canalipalpata</taxon>
        <taxon>Sabellida</taxon>
        <taxon>Siboglinidae</taxon>
        <taxon>Ridgeia</taxon>
    </lineage>
</organism>
<keyword evidence="6" id="KW-0472">Membrane</keyword>
<evidence type="ECO:0000256" key="2">
    <source>
        <dbReference type="ARBA" id="ARBA00023180"/>
    </source>
</evidence>
<accession>A0AAD9NSI7</accession>
<reference evidence="8" key="1">
    <citation type="journal article" date="2023" name="Mol. Biol. Evol.">
        <title>Third-Generation Sequencing Reveals the Adaptive Role of the Epigenome in Three Deep-Sea Polychaetes.</title>
        <authorList>
            <person name="Perez M."/>
            <person name="Aroh O."/>
            <person name="Sun Y."/>
            <person name="Lan Y."/>
            <person name="Juniper S.K."/>
            <person name="Young C.R."/>
            <person name="Angers B."/>
            <person name="Qian P.Y."/>
        </authorList>
    </citation>
    <scope>NUCLEOTIDE SEQUENCE</scope>
    <source>
        <strain evidence="8">R07B-5</strain>
    </source>
</reference>
<evidence type="ECO:0000259" key="7">
    <source>
        <dbReference type="Pfam" id="PF00685"/>
    </source>
</evidence>
<evidence type="ECO:0000256" key="3">
    <source>
        <dbReference type="PIRSR" id="PIRSR637359-1"/>
    </source>
</evidence>
<keyword evidence="1" id="KW-0808">Transferase</keyword>
<feature type="active site" description="For sulfotransferase activity" evidence="3">
    <location>
        <position position="54"/>
    </location>
</feature>
<dbReference type="Gene3D" id="3.40.50.300">
    <property type="entry name" value="P-loop containing nucleotide triphosphate hydrolases"/>
    <property type="match status" value="1"/>
</dbReference>
<keyword evidence="6" id="KW-0812">Transmembrane</keyword>
<dbReference type="PANTHER" id="PTHR10605:SF65">
    <property type="entry name" value="GH20068P"/>
    <property type="match status" value="1"/>
</dbReference>
<dbReference type="EMBL" id="JAODUO010000407">
    <property type="protein sequence ID" value="KAK2181177.1"/>
    <property type="molecule type" value="Genomic_DNA"/>
</dbReference>
<evidence type="ECO:0000313" key="9">
    <source>
        <dbReference type="Proteomes" id="UP001209878"/>
    </source>
</evidence>
<proteinExistence type="predicted"/>
<dbReference type="InterPro" id="IPR037359">
    <property type="entry name" value="NST/OST"/>
</dbReference>
<evidence type="ECO:0000313" key="8">
    <source>
        <dbReference type="EMBL" id="KAK2181177.1"/>
    </source>
</evidence>
<dbReference type="Proteomes" id="UP001209878">
    <property type="component" value="Unassembled WGS sequence"/>
</dbReference>
<gene>
    <name evidence="8" type="ORF">NP493_407g01044</name>
</gene>
<feature type="binding site" evidence="4">
    <location>
        <position position="248"/>
    </location>
    <ligand>
        <name>3'-phosphoadenylyl sulfate</name>
        <dbReference type="ChEBI" id="CHEBI:58339"/>
    </ligand>
</feature>